<dbReference type="SUPFAM" id="SSF50814">
    <property type="entry name" value="Lipocalins"/>
    <property type="match status" value="1"/>
</dbReference>
<name>A0A1J1HQ20_9DIPT</name>
<feature type="non-terminal residue" evidence="1">
    <location>
        <position position="76"/>
    </location>
</feature>
<dbReference type="OrthoDB" id="7799086at2759"/>
<evidence type="ECO:0000313" key="2">
    <source>
        <dbReference type="Proteomes" id="UP000183832"/>
    </source>
</evidence>
<dbReference type="InterPro" id="IPR012674">
    <property type="entry name" value="Calycin"/>
</dbReference>
<dbReference type="Gene3D" id="2.40.128.20">
    <property type="match status" value="1"/>
</dbReference>
<keyword evidence="2" id="KW-1185">Reference proteome</keyword>
<gene>
    <name evidence="1" type="ORF">CLUMA_CG003850</name>
</gene>
<organism evidence="1 2">
    <name type="scientific">Clunio marinus</name>
    <dbReference type="NCBI Taxonomy" id="568069"/>
    <lineage>
        <taxon>Eukaryota</taxon>
        <taxon>Metazoa</taxon>
        <taxon>Ecdysozoa</taxon>
        <taxon>Arthropoda</taxon>
        <taxon>Hexapoda</taxon>
        <taxon>Insecta</taxon>
        <taxon>Pterygota</taxon>
        <taxon>Neoptera</taxon>
        <taxon>Endopterygota</taxon>
        <taxon>Diptera</taxon>
        <taxon>Nematocera</taxon>
        <taxon>Chironomoidea</taxon>
        <taxon>Chironomidae</taxon>
        <taxon>Clunio</taxon>
    </lineage>
</organism>
<reference evidence="1 2" key="1">
    <citation type="submission" date="2015-04" db="EMBL/GenBank/DDBJ databases">
        <authorList>
            <person name="Syromyatnikov M.Y."/>
            <person name="Popov V.N."/>
        </authorList>
    </citation>
    <scope>NUCLEOTIDE SEQUENCE [LARGE SCALE GENOMIC DNA]</scope>
</reference>
<dbReference type="AlphaFoldDB" id="A0A1J1HQ20"/>
<proteinExistence type="predicted"/>
<protein>
    <submittedName>
        <fullName evidence="1">CLUMA_CG003850, isoform A</fullName>
    </submittedName>
</protein>
<dbReference type="EMBL" id="CVRI01000017">
    <property type="protein sequence ID" value="CRK90133.1"/>
    <property type="molecule type" value="Genomic_DNA"/>
</dbReference>
<sequence>NSHFQLFSDSFAFVVCTECGFFREENAGATITIFSRTPYPDCNELDPLLEIIENCGIPLSRLIKVDQSNCDNKCRI</sequence>
<dbReference type="Proteomes" id="UP000183832">
    <property type="component" value="Unassembled WGS sequence"/>
</dbReference>
<accession>A0A1J1HQ20</accession>
<feature type="non-terminal residue" evidence="1">
    <location>
        <position position="1"/>
    </location>
</feature>
<evidence type="ECO:0000313" key="1">
    <source>
        <dbReference type="EMBL" id="CRK90133.1"/>
    </source>
</evidence>